<accession>A0ABU2RTX8</accession>
<sequence>MSVTATATASSRRRSTGLAAGTALLTLALAGCSGLGRTAVGPVTYTTERDRTVSTNSPSVKGCHKMDSAGANEVENGTLIDMILYRTPDCTGGETIYIPTTVTDVKAPPSGPWLSYRFVH</sequence>
<comment type="caution">
    <text evidence="1">The sequence shown here is derived from an EMBL/GenBank/DDBJ whole genome shotgun (WGS) entry which is preliminary data.</text>
</comment>
<evidence type="ECO:0000313" key="1">
    <source>
        <dbReference type="EMBL" id="MDT0432295.1"/>
    </source>
</evidence>
<dbReference type="RefSeq" id="WP_014045316.1">
    <property type="nucleotide sequence ID" value="NZ_JAVREX010000021.1"/>
</dbReference>
<dbReference type="EMBL" id="JAVREX010000021">
    <property type="protein sequence ID" value="MDT0432295.1"/>
    <property type="molecule type" value="Genomic_DNA"/>
</dbReference>
<evidence type="ECO:0000313" key="2">
    <source>
        <dbReference type="Proteomes" id="UP001183777"/>
    </source>
</evidence>
<dbReference type="Proteomes" id="UP001183777">
    <property type="component" value="Unassembled WGS sequence"/>
</dbReference>
<protein>
    <recommendedName>
        <fullName evidence="3">Lipoprotein</fullName>
    </recommendedName>
</protein>
<organism evidence="1 2">
    <name type="scientific">Streptomyces salyersiae</name>
    <dbReference type="NCBI Taxonomy" id="3075530"/>
    <lineage>
        <taxon>Bacteria</taxon>
        <taxon>Bacillati</taxon>
        <taxon>Actinomycetota</taxon>
        <taxon>Actinomycetes</taxon>
        <taxon>Kitasatosporales</taxon>
        <taxon>Streptomycetaceae</taxon>
        <taxon>Streptomyces</taxon>
    </lineage>
</organism>
<gene>
    <name evidence="1" type="ORF">RM649_32275</name>
</gene>
<reference evidence="2" key="1">
    <citation type="submission" date="2023-07" db="EMBL/GenBank/DDBJ databases">
        <title>30 novel species of actinomycetes from the DSMZ collection.</title>
        <authorList>
            <person name="Nouioui I."/>
        </authorList>
    </citation>
    <scope>NUCLEOTIDE SEQUENCE [LARGE SCALE GENOMIC DNA]</scope>
    <source>
        <strain evidence="2">DSM 41770</strain>
    </source>
</reference>
<proteinExistence type="predicted"/>
<name>A0ABU2RTX8_9ACTN</name>
<evidence type="ECO:0008006" key="3">
    <source>
        <dbReference type="Google" id="ProtNLM"/>
    </source>
</evidence>
<keyword evidence="2" id="KW-1185">Reference proteome</keyword>